<dbReference type="Proteomes" id="UP000226437">
    <property type="component" value="Unassembled WGS sequence"/>
</dbReference>
<accession>A0A2G0CH22</accession>
<dbReference type="GO" id="GO:0006281">
    <property type="term" value="P:DNA repair"/>
    <property type="evidence" value="ECO:0007669"/>
    <property type="project" value="InterPro"/>
</dbReference>
<dbReference type="InterPro" id="IPR036388">
    <property type="entry name" value="WH-like_DNA-bd_sf"/>
</dbReference>
<keyword evidence="3" id="KW-0489">Methyltransferase</keyword>
<comment type="caution">
    <text evidence="3">The sequence shown here is derived from an EMBL/GenBank/DDBJ whole genome shotgun (WGS) entry which is preliminary data.</text>
</comment>
<dbReference type="InterPro" id="IPR052520">
    <property type="entry name" value="ATL_DNA_repair"/>
</dbReference>
<dbReference type="EMBL" id="PDLO01000002">
    <property type="protein sequence ID" value="PHK99261.1"/>
    <property type="molecule type" value="Genomic_DNA"/>
</dbReference>
<dbReference type="GO" id="GO:0008168">
    <property type="term" value="F:methyltransferase activity"/>
    <property type="evidence" value="ECO:0007669"/>
    <property type="project" value="UniProtKB-KW"/>
</dbReference>
<evidence type="ECO:0000259" key="2">
    <source>
        <dbReference type="Pfam" id="PF01035"/>
    </source>
</evidence>
<dbReference type="InterPro" id="IPR014048">
    <property type="entry name" value="MethylDNA_cys_MeTrfase_DNA-bd"/>
</dbReference>
<dbReference type="Gene3D" id="1.10.10.10">
    <property type="entry name" value="Winged helix-like DNA-binding domain superfamily/Winged helix DNA-binding domain"/>
    <property type="match status" value="1"/>
</dbReference>
<feature type="domain" description="Methylated-DNA-[protein]-cysteine S-methyltransferase DNA binding" evidence="2">
    <location>
        <begin position="3"/>
        <end position="81"/>
    </location>
</feature>
<dbReference type="OrthoDB" id="9132167at2"/>
<evidence type="ECO:0000256" key="1">
    <source>
        <dbReference type="ARBA" id="ARBA00022763"/>
    </source>
</evidence>
<protein>
    <submittedName>
        <fullName evidence="3">Cysteine methyltransferase</fullName>
    </submittedName>
</protein>
<gene>
    <name evidence="3" type="ORF">CGL56_07335</name>
</gene>
<dbReference type="RefSeq" id="WP_099106090.1">
    <property type="nucleotide sequence ID" value="NZ_JAATJF010000002.1"/>
</dbReference>
<dbReference type="SUPFAM" id="SSF46767">
    <property type="entry name" value="Methylated DNA-protein cysteine methyltransferase, C-terminal domain"/>
    <property type="match status" value="1"/>
</dbReference>
<keyword evidence="3" id="KW-0808">Transferase</keyword>
<evidence type="ECO:0000313" key="4">
    <source>
        <dbReference type="Proteomes" id="UP000226437"/>
    </source>
</evidence>
<keyword evidence="4" id="KW-1185">Reference proteome</keyword>
<name>A0A2G0CH22_9BACT</name>
<evidence type="ECO:0000313" key="3">
    <source>
        <dbReference type="EMBL" id="PHK99261.1"/>
    </source>
</evidence>
<reference evidence="3 4" key="1">
    <citation type="submission" date="2017-10" db="EMBL/GenBank/DDBJ databases">
        <title>The draft genome sequence of Lewinella marina KCTC 32374.</title>
        <authorList>
            <person name="Wang K."/>
        </authorList>
    </citation>
    <scope>NUCLEOTIDE SEQUENCE [LARGE SCALE GENOMIC DNA]</scope>
    <source>
        <strain evidence="3 4">MKG-38</strain>
    </source>
</reference>
<dbReference type="CDD" id="cd06445">
    <property type="entry name" value="ATase"/>
    <property type="match status" value="1"/>
</dbReference>
<organism evidence="3 4">
    <name type="scientific">Neolewinella marina</name>
    <dbReference type="NCBI Taxonomy" id="438751"/>
    <lineage>
        <taxon>Bacteria</taxon>
        <taxon>Pseudomonadati</taxon>
        <taxon>Bacteroidota</taxon>
        <taxon>Saprospiria</taxon>
        <taxon>Saprospirales</taxon>
        <taxon>Lewinellaceae</taxon>
        <taxon>Neolewinella</taxon>
    </lineage>
</organism>
<dbReference type="GO" id="GO:0032259">
    <property type="term" value="P:methylation"/>
    <property type="evidence" value="ECO:0007669"/>
    <property type="project" value="UniProtKB-KW"/>
</dbReference>
<proteinExistence type="predicted"/>
<sequence>MEDVRAVTRHIPPGRVTTYGAIAEFLTLGSARMVGWALFQGVSLTDDLPAHRVVNRRGELSGRNHFSTPTTMQERLEAEGVVVRNDRVEDFATRFWSPNELLNL</sequence>
<dbReference type="InterPro" id="IPR036217">
    <property type="entry name" value="MethylDNA_cys_MeTrfase_DNAb"/>
</dbReference>
<keyword evidence="1" id="KW-0227">DNA damage</keyword>
<dbReference type="PANTHER" id="PTHR42942:SF1">
    <property type="entry name" value="ALKYLTRANSFERASE-LIKE PROTEIN 1"/>
    <property type="match status" value="1"/>
</dbReference>
<dbReference type="AlphaFoldDB" id="A0A2G0CH22"/>
<dbReference type="Pfam" id="PF01035">
    <property type="entry name" value="DNA_binding_1"/>
    <property type="match status" value="1"/>
</dbReference>
<dbReference type="PANTHER" id="PTHR42942">
    <property type="entry name" value="6-O-METHYLGUANINE DNA METHYLTRANSFERASE"/>
    <property type="match status" value="1"/>
</dbReference>